<name>A0A165LHS3_9APHY</name>
<dbReference type="STRING" id="1314783.A0A165LHS3"/>
<dbReference type="PANTHER" id="PTHR15107">
    <property type="entry name" value="RETINOBLASTOMA BINDING PROTEIN 8"/>
    <property type="match status" value="1"/>
</dbReference>
<feature type="region of interest" description="Disordered" evidence="4">
    <location>
        <begin position="95"/>
        <end position="117"/>
    </location>
</feature>
<reference evidence="6 7" key="1">
    <citation type="journal article" date="2016" name="Mol. Biol. Evol.">
        <title>Comparative Genomics of Early-Diverging Mushroom-Forming Fungi Provides Insights into the Origins of Lignocellulose Decay Capabilities.</title>
        <authorList>
            <person name="Nagy L.G."/>
            <person name="Riley R."/>
            <person name="Tritt A."/>
            <person name="Adam C."/>
            <person name="Daum C."/>
            <person name="Floudas D."/>
            <person name="Sun H."/>
            <person name="Yadav J.S."/>
            <person name="Pangilinan J."/>
            <person name="Larsson K.H."/>
            <person name="Matsuura K."/>
            <person name="Barry K."/>
            <person name="Labutti K."/>
            <person name="Kuo R."/>
            <person name="Ohm R.A."/>
            <person name="Bhattacharya S.S."/>
            <person name="Shirouzu T."/>
            <person name="Yoshinaga Y."/>
            <person name="Martin F.M."/>
            <person name="Grigoriev I.V."/>
            <person name="Hibbett D.S."/>
        </authorList>
    </citation>
    <scope>NUCLEOTIDE SEQUENCE [LARGE SCALE GENOMIC DNA]</scope>
    <source>
        <strain evidence="6 7">L-15889</strain>
    </source>
</reference>
<evidence type="ECO:0000256" key="1">
    <source>
        <dbReference type="ARBA" id="ARBA00004123"/>
    </source>
</evidence>
<feature type="region of interest" description="Disordered" evidence="4">
    <location>
        <begin position="649"/>
        <end position="676"/>
    </location>
</feature>
<keyword evidence="7" id="KW-1185">Reference proteome</keyword>
<evidence type="ECO:0000256" key="3">
    <source>
        <dbReference type="ARBA" id="ARBA00023242"/>
    </source>
</evidence>
<keyword evidence="2" id="KW-0227">DNA damage</keyword>
<dbReference type="Pfam" id="PF08573">
    <property type="entry name" value="SAE2"/>
    <property type="match status" value="1"/>
</dbReference>
<dbReference type="InterPro" id="IPR013882">
    <property type="entry name" value="Ctp1_C"/>
</dbReference>
<dbReference type="EMBL" id="KV429129">
    <property type="protein sequence ID" value="KZT64437.1"/>
    <property type="molecule type" value="Genomic_DNA"/>
</dbReference>
<feature type="domain" description="DNA endonuclease activator Ctp1 C-terminal" evidence="5">
    <location>
        <begin position="521"/>
        <end position="642"/>
    </location>
</feature>
<feature type="compositionally biased region" description="Low complexity" evidence="4">
    <location>
        <begin position="434"/>
        <end position="443"/>
    </location>
</feature>
<dbReference type="AlphaFoldDB" id="A0A165LHS3"/>
<keyword evidence="3" id="KW-0539">Nucleus</keyword>
<comment type="subcellular location">
    <subcellularLocation>
        <location evidence="1">Nucleus</location>
    </subcellularLocation>
</comment>
<accession>A0A165LHS3</accession>
<dbReference type="GO" id="GO:0003684">
    <property type="term" value="F:damaged DNA binding"/>
    <property type="evidence" value="ECO:0007669"/>
    <property type="project" value="TreeGrafter"/>
</dbReference>
<dbReference type="OrthoDB" id="5801062at2759"/>
<organism evidence="6 7">
    <name type="scientific">Daedalea quercina L-15889</name>
    <dbReference type="NCBI Taxonomy" id="1314783"/>
    <lineage>
        <taxon>Eukaryota</taxon>
        <taxon>Fungi</taxon>
        <taxon>Dikarya</taxon>
        <taxon>Basidiomycota</taxon>
        <taxon>Agaricomycotina</taxon>
        <taxon>Agaricomycetes</taxon>
        <taxon>Polyporales</taxon>
        <taxon>Fomitopsis</taxon>
    </lineage>
</organism>
<feature type="compositionally biased region" description="Acidic residues" evidence="4">
    <location>
        <begin position="599"/>
        <end position="608"/>
    </location>
</feature>
<feature type="region of interest" description="Disordered" evidence="4">
    <location>
        <begin position="291"/>
        <end position="489"/>
    </location>
</feature>
<evidence type="ECO:0000313" key="6">
    <source>
        <dbReference type="EMBL" id="KZT64437.1"/>
    </source>
</evidence>
<evidence type="ECO:0000256" key="2">
    <source>
        <dbReference type="ARBA" id="ARBA00022763"/>
    </source>
</evidence>
<dbReference type="PANTHER" id="PTHR15107:SF0">
    <property type="entry name" value="DNA ENDONUCLEASE ACTIVATOR CTP1 C-TERMINAL DOMAIN-CONTAINING PROTEIN"/>
    <property type="match status" value="1"/>
</dbReference>
<proteinExistence type="predicted"/>
<feature type="compositionally biased region" description="Polar residues" evidence="4">
    <location>
        <begin position="95"/>
        <end position="113"/>
    </location>
</feature>
<dbReference type="Proteomes" id="UP000076727">
    <property type="component" value="Unassembled WGS sequence"/>
</dbReference>
<sequence>MGFDSVEELEAAIAARPQTFRKEFIQEAPRTIEALEAQVAEHIRLDTASREGLADAAKEIDRLTGETAQLWERVEEVCRERDALEKRVKELNSEVSSRLSMSHSSTGFPTPATTGKRRQLPLTDVTPRNASSSLYVPGSAGTVTIAPATPRLPPLMLTTDDESDPNILRLELCALHAQYEALRLVKERAETKYRADYTTWRDFKRWMFGEDTATPADGIVDGRAPNFGHVMKVRRRYMRTGTKDGAQDIREAVRTDVGLRETVAALPDEFEQTSMMAPQNPLTAKLLEAQRQRPSNTPPVQDTSVEASTSAIHSPFKPIAPSAVSHGKKRTGEETLEPVAEAAASSPSSPRRKRQRCDDSSETEEESQALPPMLESQPGLRRLVPMPDGTYVRRGYGPYPQDAEQSAEAAAPQSPLTPRKSSTPGSRHSKRTPTKSSPSSRTSTPRRRKGKERLLGTPTRRTPGTRERLGKENPSATGGRPQDYSAYKGRGRYAVGARGDADTINARYEVNADENNGVGHQFEEVVRDKERRKRLHGADCECCREYYRAVGKLPPRPQAPLWRSPHATPTKSTASARKHLADAAGVPNSPHKSRRTSDSDEDEEEEAAIADHVQQISRHRQQWERPKTPPGYWEIAFPDTQETAAINQQAKEMHEQKMTRIEEEANRGGRYKKRKS</sequence>
<feature type="region of interest" description="Disordered" evidence="4">
    <location>
        <begin position="554"/>
        <end position="633"/>
    </location>
</feature>
<feature type="compositionally biased region" description="Basic and acidic residues" evidence="4">
    <location>
        <begin position="651"/>
        <end position="667"/>
    </location>
</feature>
<gene>
    <name evidence="6" type="ORF">DAEQUDRAFT_769724</name>
</gene>
<protein>
    <recommendedName>
        <fullName evidence="5">DNA endonuclease activator Ctp1 C-terminal domain-containing protein</fullName>
    </recommendedName>
</protein>
<dbReference type="GO" id="GO:0010792">
    <property type="term" value="P:DNA double-strand break processing involved in repair via single-strand annealing"/>
    <property type="evidence" value="ECO:0007669"/>
    <property type="project" value="TreeGrafter"/>
</dbReference>
<feature type="compositionally biased region" description="Low complexity" evidence="4">
    <location>
        <begin position="403"/>
        <end position="414"/>
    </location>
</feature>
<dbReference type="InterPro" id="IPR033316">
    <property type="entry name" value="RBBP8-like"/>
</dbReference>
<evidence type="ECO:0000313" key="7">
    <source>
        <dbReference type="Proteomes" id="UP000076727"/>
    </source>
</evidence>
<evidence type="ECO:0000259" key="5">
    <source>
        <dbReference type="Pfam" id="PF08573"/>
    </source>
</evidence>
<feature type="compositionally biased region" description="Polar residues" evidence="4">
    <location>
        <begin position="292"/>
        <end position="312"/>
    </location>
</feature>
<feature type="compositionally biased region" description="Low complexity" evidence="4">
    <location>
        <begin position="337"/>
        <end position="349"/>
    </location>
</feature>
<dbReference type="GO" id="GO:0005634">
    <property type="term" value="C:nucleus"/>
    <property type="evidence" value="ECO:0007669"/>
    <property type="project" value="UniProtKB-SubCell"/>
</dbReference>
<evidence type="ECO:0000256" key="4">
    <source>
        <dbReference type="SAM" id="MobiDB-lite"/>
    </source>
</evidence>